<protein>
    <submittedName>
        <fullName evidence="1">Uncharacterized conserved protein YbbK, DUF523 family</fullName>
    </submittedName>
</protein>
<dbReference type="PANTHER" id="PTHR30087:SF1">
    <property type="entry name" value="HYPOTHETICAL CYTOSOLIC PROTEIN"/>
    <property type="match status" value="1"/>
</dbReference>
<dbReference type="EMBL" id="FUWW01000007">
    <property type="protein sequence ID" value="SJZ52219.1"/>
    <property type="molecule type" value="Genomic_DNA"/>
</dbReference>
<dbReference type="RefSeq" id="WP_078768329.1">
    <property type="nucleotide sequence ID" value="NZ_FUWW01000007.1"/>
</dbReference>
<gene>
    <name evidence="1" type="ORF">SAMN02745114_00841</name>
</gene>
<name>A0A1T4LBV6_9FIRM</name>
<dbReference type="PANTHER" id="PTHR30087">
    <property type="entry name" value="INNER MEMBRANE PROTEIN"/>
    <property type="match status" value="1"/>
</dbReference>
<sequence length="148" mass="16045">MKTKILVSACLLGENCKYSGGNNKNDEVIALADSFELIPVCPECFGGLTIPRLPSEIKGGRVYAKDGEDVTDAFMSGAEQTLYIAKETNAPCAVLKENSPSCGFGKIYDGTFSGNKIDGNGITAQLLFNNEIQIFGESQIKKLRYLYE</sequence>
<keyword evidence="2" id="KW-1185">Reference proteome</keyword>
<dbReference type="AlphaFoldDB" id="A0A1T4LBV6"/>
<dbReference type="InterPro" id="IPR007553">
    <property type="entry name" value="2-thiour_desulf"/>
</dbReference>
<evidence type="ECO:0000313" key="2">
    <source>
        <dbReference type="Proteomes" id="UP000190657"/>
    </source>
</evidence>
<reference evidence="1 2" key="1">
    <citation type="submission" date="2017-02" db="EMBL/GenBank/DDBJ databases">
        <authorList>
            <person name="Peterson S.W."/>
        </authorList>
    </citation>
    <scope>NUCLEOTIDE SEQUENCE [LARGE SCALE GENOMIC DNA]</scope>
    <source>
        <strain evidence="1 2">ATCC 51222</strain>
    </source>
</reference>
<dbReference type="Proteomes" id="UP000190657">
    <property type="component" value="Unassembled WGS sequence"/>
</dbReference>
<proteinExistence type="predicted"/>
<evidence type="ECO:0000313" key="1">
    <source>
        <dbReference type="EMBL" id="SJZ52219.1"/>
    </source>
</evidence>
<organism evidence="1 2">
    <name type="scientific">Eubacterium coprostanoligenes</name>
    <dbReference type="NCBI Taxonomy" id="290054"/>
    <lineage>
        <taxon>Bacteria</taxon>
        <taxon>Bacillati</taxon>
        <taxon>Bacillota</taxon>
        <taxon>Clostridia</taxon>
        <taxon>Eubacteriales</taxon>
        <taxon>Eubacteriaceae</taxon>
        <taxon>Eubacterium</taxon>
    </lineage>
</organism>
<dbReference type="OrthoDB" id="9797779at2"/>
<dbReference type="Pfam" id="PF04463">
    <property type="entry name" value="2-thiour_desulf"/>
    <property type="match status" value="1"/>
</dbReference>
<dbReference type="STRING" id="290054.SAMN02745114_00841"/>
<accession>A0A1T4LBV6</accession>